<keyword evidence="1" id="KW-0677">Repeat</keyword>
<name>A0A5M3M6E5_CONPW</name>
<dbReference type="GeneID" id="19198971"/>
<dbReference type="Gene3D" id="2.130.10.10">
    <property type="entry name" value="YVTN repeat-like/Quinoprotein amine dehydrogenase"/>
    <property type="match status" value="1"/>
</dbReference>
<dbReference type="OMA" id="HAWGNID"/>
<dbReference type="Gene3D" id="3.40.50.300">
    <property type="entry name" value="P-loop containing nucleotide triphosphate hydrolases"/>
    <property type="match status" value="1"/>
</dbReference>
<dbReference type="InterPro" id="IPR007111">
    <property type="entry name" value="NACHT_NTPase"/>
</dbReference>
<keyword evidence="4" id="KW-1185">Reference proteome</keyword>
<dbReference type="KEGG" id="cput:CONPUDRAFT_112863"/>
<dbReference type="InterPro" id="IPR015943">
    <property type="entry name" value="WD40/YVTN_repeat-like_dom_sf"/>
</dbReference>
<dbReference type="EMBL" id="JH711590">
    <property type="protein sequence ID" value="EIW74932.1"/>
    <property type="molecule type" value="Genomic_DNA"/>
</dbReference>
<accession>A0A5M3M6E5</accession>
<proteinExistence type="predicted"/>
<dbReference type="InterPro" id="IPR056884">
    <property type="entry name" value="NPHP3-like_N"/>
</dbReference>
<feature type="domain" description="NACHT" evidence="2">
    <location>
        <begin position="60"/>
        <end position="214"/>
    </location>
</feature>
<dbReference type="SUPFAM" id="SSF52540">
    <property type="entry name" value="P-loop containing nucleoside triphosphate hydrolases"/>
    <property type="match status" value="2"/>
</dbReference>
<organism evidence="3 4">
    <name type="scientific">Coniophora puteana (strain RWD-64-598)</name>
    <name type="common">Brown rot fungus</name>
    <dbReference type="NCBI Taxonomy" id="741705"/>
    <lineage>
        <taxon>Eukaryota</taxon>
        <taxon>Fungi</taxon>
        <taxon>Dikarya</taxon>
        <taxon>Basidiomycota</taxon>
        <taxon>Agaricomycotina</taxon>
        <taxon>Agaricomycetes</taxon>
        <taxon>Agaricomycetidae</taxon>
        <taxon>Boletales</taxon>
        <taxon>Coniophorineae</taxon>
        <taxon>Coniophoraceae</taxon>
        <taxon>Coniophora</taxon>
    </lineage>
</organism>
<dbReference type="PROSITE" id="PS50837">
    <property type="entry name" value="NACHT"/>
    <property type="match status" value="1"/>
</dbReference>
<dbReference type="AlphaFoldDB" id="A0A5M3M6E5"/>
<evidence type="ECO:0000313" key="4">
    <source>
        <dbReference type="Proteomes" id="UP000053558"/>
    </source>
</evidence>
<dbReference type="OrthoDB" id="4760524at2759"/>
<dbReference type="RefSeq" id="XP_007774987.1">
    <property type="nucleotide sequence ID" value="XM_007776797.1"/>
</dbReference>
<comment type="caution">
    <text evidence="3">The sequence shown here is derived from an EMBL/GenBank/DDBJ whole genome shotgun (WGS) entry which is preliminary data.</text>
</comment>
<dbReference type="InterPro" id="IPR027417">
    <property type="entry name" value="P-loop_NTPase"/>
</dbReference>
<gene>
    <name evidence="3" type="ORF">CONPUDRAFT_112863</name>
</gene>
<dbReference type="PANTHER" id="PTHR10039">
    <property type="entry name" value="AMELOGENIN"/>
    <property type="match status" value="1"/>
</dbReference>
<dbReference type="SUPFAM" id="SSF82171">
    <property type="entry name" value="DPP6 N-terminal domain-like"/>
    <property type="match status" value="1"/>
</dbReference>
<reference evidence="4" key="1">
    <citation type="journal article" date="2012" name="Science">
        <title>The Paleozoic origin of enzymatic lignin decomposition reconstructed from 31 fungal genomes.</title>
        <authorList>
            <person name="Floudas D."/>
            <person name="Binder M."/>
            <person name="Riley R."/>
            <person name="Barry K."/>
            <person name="Blanchette R.A."/>
            <person name="Henrissat B."/>
            <person name="Martinez A.T."/>
            <person name="Otillar R."/>
            <person name="Spatafora J.W."/>
            <person name="Yadav J.S."/>
            <person name="Aerts A."/>
            <person name="Benoit I."/>
            <person name="Boyd A."/>
            <person name="Carlson A."/>
            <person name="Copeland A."/>
            <person name="Coutinho P.M."/>
            <person name="de Vries R.P."/>
            <person name="Ferreira P."/>
            <person name="Findley K."/>
            <person name="Foster B."/>
            <person name="Gaskell J."/>
            <person name="Glotzer D."/>
            <person name="Gorecki P."/>
            <person name="Heitman J."/>
            <person name="Hesse C."/>
            <person name="Hori C."/>
            <person name="Igarashi K."/>
            <person name="Jurgens J.A."/>
            <person name="Kallen N."/>
            <person name="Kersten P."/>
            <person name="Kohler A."/>
            <person name="Kuees U."/>
            <person name="Kumar T.K.A."/>
            <person name="Kuo A."/>
            <person name="LaButti K."/>
            <person name="Larrondo L.F."/>
            <person name="Lindquist E."/>
            <person name="Ling A."/>
            <person name="Lombard V."/>
            <person name="Lucas S."/>
            <person name="Lundell T."/>
            <person name="Martin R."/>
            <person name="McLaughlin D.J."/>
            <person name="Morgenstern I."/>
            <person name="Morin E."/>
            <person name="Murat C."/>
            <person name="Nagy L.G."/>
            <person name="Nolan M."/>
            <person name="Ohm R.A."/>
            <person name="Patyshakuliyeva A."/>
            <person name="Rokas A."/>
            <person name="Ruiz-Duenas F.J."/>
            <person name="Sabat G."/>
            <person name="Salamov A."/>
            <person name="Samejima M."/>
            <person name="Schmutz J."/>
            <person name="Slot J.C."/>
            <person name="St John F."/>
            <person name="Stenlid J."/>
            <person name="Sun H."/>
            <person name="Sun S."/>
            <person name="Syed K."/>
            <person name="Tsang A."/>
            <person name="Wiebenga A."/>
            <person name="Young D."/>
            <person name="Pisabarro A."/>
            <person name="Eastwood D.C."/>
            <person name="Martin F."/>
            <person name="Cullen D."/>
            <person name="Grigoriev I.V."/>
            <person name="Hibbett D.S."/>
        </authorList>
    </citation>
    <scope>NUCLEOTIDE SEQUENCE [LARGE SCALE GENOMIC DNA]</scope>
    <source>
        <strain evidence="4">RWD-64-598 SS2</strain>
    </source>
</reference>
<protein>
    <recommendedName>
        <fullName evidence="2">NACHT domain-containing protein</fullName>
    </recommendedName>
</protein>
<dbReference type="Pfam" id="PF24883">
    <property type="entry name" value="NPHP3_N"/>
    <property type="match status" value="1"/>
</dbReference>
<evidence type="ECO:0000259" key="2">
    <source>
        <dbReference type="PROSITE" id="PS50837"/>
    </source>
</evidence>
<evidence type="ECO:0000256" key="1">
    <source>
        <dbReference type="ARBA" id="ARBA00022737"/>
    </source>
</evidence>
<dbReference type="Proteomes" id="UP000053558">
    <property type="component" value="Unassembled WGS sequence"/>
</dbReference>
<sequence length="751" mass="84447">MFRYAPAQGDRAGWNKLAHECAQGAIFNSAERLPHSRCLPNTREGLLKDLKSLILDQRRKIVWLSGDSGSGKSTVAHTFAEELQRKDKLVATFFFSRKHTKRSTFNHFLLTIAYQLGLHHPRALEVIMKAISDDPALLSSQKSRNDQFEKLFIAPLQHLAMIWRGKIGMSLIVDALDEGTTSGTSHIEPFISILARLIRDETIPIHNIIISGRPWPQIQTVMLADHLADIMNVLRLDDYDSRQDVEHYMRHGFGRIYDAHDLSFLYPKPWPSFNDFTMLSERANGRFIFAATILRLVDRDQPHDHLALVCSMIRGSVEHAWGNIDFLYASIINSIDPSARSIGLRYLSLIVHLAEPLSLSDLHRFFGVNIYPHLLPFSALISIPSLSSSEVVQIYHSSLRDYLQKETNRVDVRSTQLHRPLATQSFRTMARLLKRDICGLGDPSLLHHEITDFAQKRDRGIPGALRYSCLHWLYHLQQADLDMTIRAQLLDFLEKRILYAIEVYGILGELVTGVNILRDARKLVATWSKDSFSGKDLALALLYDSWRLTLDFFDAINTSALHVYESALPTSPAMSQIRFTYAHVLAEATVFVFEEGLDEQWDCALRVVQLENVNDISAVSPDGSQAVIEVRDFLKVLDTATGCVIASLPTDNLDWPFRIHHNGSLVAITSPMPQTRVVHLWHPASGGMSSLALPPATSVVRGSAFSRDGHRLAIACFQSSSSLFGSVSSAISSNTTIEVYSTHSFQQISSF</sequence>
<feature type="non-terminal residue" evidence="3">
    <location>
        <position position="751"/>
    </location>
</feature>
<evidence type="ECO:0000313" key="3">
    <source>
        <dbReference type="EMBL" id="EIW74932.1"/>
    </source>
</evidence>